<name>B4D6G4_9BACT</name>
<dbReference type="InParanoid" id="B4D6G4"/>
<dbReference type="Proteomes" id="UP000005824">
    <property type="component" value="Unassembled WGS sequence"/>
</dbReference>
<evidence type="ECO:0000313" key="8">
    <source>
        <dbReference type="Proteomes" id="UP000005824"/>
    </source>
</evidence>
<proteinExistence type="predicted"/>
<dbReference type="GO" id="GO:0020037">
    <property type="term" value="F:heme binding"/>
    <property type="evidence" value="ECO:0007669"/>
    <property type="project" value="InterPro"/>
</dbReference>
<dbReference type="InterPro" id="IPR011429">
    <property type="entry name" value="Cyt_c_Planctomycete-type"/>
</dbReference>
<evidence type="ECO:0000256" key="5">
    <source>
        <dbReference type="SAM" id="SignalP"/>
    </source>
</evidence>
<dbReference type="Pfam" id="PF07583">
    <property type="entry name" value="PSCyt2"/>
    <property type="match status" value="1"/>
</dbReference>
<dbReference type="SUPFAM" id="SSF46626">
    <property type="entry name" value="Cytochrome c"/>
    <property type="match status" value="1"/>
</dbReference>
<dbReference type="PANTHER" id="PTHR35889">
    <property type="entry name" value="CYCLOINULO-OLIGOSACCHARIDE FRUCTANOTRANSFERASE-RELATED"/>
    <property type="match status" value="1"/>
</dbReference>
<feature type="domain" description="Cytochrome c" evidence="6">
    <location>
        <begin position="29"/>
        <end position="128"/>
    </location>
</feature>
<evidence type="ECO:0000256" key="3">
    <source>
        <dbReference type="ARBA" id="ARBA00023004"/>
    </source>
</evidence>
<dbReference type="AlphaFoldDB" id="B4D6G4"/>
<keyword evidence="1 4" id="KW-0349">Heme</keyword>
<dbReference type="GO" id="GO:0009055">
    <property type="term" value="F:electron transfer activity"/>
    <property type="evidence" value="ECO:0007669"/>
    <property type="project" value="InterPro"/>
</dbReference>
<dbReference type="eggNOG" id="COG2010">
    <property type="taxonomic scope" value="Bacteria"/>
</dbReference>
<dbReference type="EMBL" id="ABVL01000015">
    <property type="protein sequence ID" value="EDY18073.1"/>
    <property type="molecule type" value="Genomic_DNA"/>
</dbReference>
<dbReference type="Gene3D" id="1.10.760.10">
    <property type="entry name" value="Cytochrome c-like domain"/>
    <property type="match status" value="1"/>
</dbReference>
<gene>
    <name evidence="7" type="ORF">CfE428DRAFT_4504</name>
</gene>
<dbReference type="InterPro" id="IPR022655">
    <property type="entry name" value="DUF1553"/>
</dbReference>
<keyword evidence="2 4" id="KW-0479">Metal-binding</keyword>
<reference evidence="7 8" key="1">
    <citation type="journal article" date="2011" name="J. Bacteriol.">
        <title>Genome sequence of Chthoniobacter flavus Ellin428, an aerobic heterotrophic soil bacterium.</title>
        <authorList>
            <person name="Kant R."/>
            <person name="van Passel M.W."/>
            <person name="Palva A."/>
            <person name="Lucas S."/>
            <person name="Lapidus A."/>
            <person name="Glavina Del Rio T."/>
            <person name="Dalin E."/>
            <person name="Tice H."/>
            <person name="Bruce D."/>
            <person name="Goodwin L."/>
            <person name="Pitluck S."/>
            <person name="Larimer F.W."/>
            <person name="Land M.L."/>
            <person name="Hauser L."/>
            <person name="Sangwan P."/>
            <person name="de Vos W.M."/>
            <person name="Janssen P.H."/>
            <person name="Smidt H."/>
        </authorList>
    </citation>
    <scope>NUCLEOTIDE SEQUENCE [LARGE SCALE GENOMIC DNA]</scope>
    <source>
        <strain evidence="7 8">Ellin428</strain>
    </source>
</reference>
<dbReference type="Pfam" id="PF07635">
    <property type="entry name" value="PSCyt1"/>
    <property type="match status" value="1"/>
</dbReference>
<accession>B4D6G4</accession>
<feature type="signal peptide" evidence="5">
    <location>
        <begin position="1"/>
        <end position="19"/>
    </location>
</feature>
<evidence type="ECO:0000256" key="4">
    <source>
        <dbReference type="PROSITE-ProRule" id="PRU00433"/>
    </source>
</evidence>
<sequence>MNFRLALFATAFLSVPAWGVEVVTANHAADMEKGVALFNSDVSALLTQHCVKCHGGEKGTKGALDLTTRELALKGGDTGPAIVPGKSADSLLVQSIRHEDKDLQMPKKEDKLPDDVIAKIVQWVDLGAPYPKPLVAGKSTRDRSKVTDEDRKFWSFQPLAHPQLPAVKNEAWCRTPIDRFILAKLQEMGIAPAAPADRLTLIRRAYFDLIGLPPTQQQVHRFLSDSDPLAKAFEKVIDELLASPHYGERWGRHWLDLARYAESHGYEQDYDRPNAYQYRDYVIRALNADQPYDEFVRWQLAGDELAPENAEAWKATGFLAAGTHATQITANQAEKERYDELDDMAQTTGNAILGLSVGCARCHDHKFDPIPTSDYYRLISTFTTTVRSDYDIEANRTESEARHAAWEKDHAPLTAALAQWEKAQAPARFEAWRAAHPTMPQPSWLTLAADKLAISGANYAISTQKHLSDGSYLIGVTAGVPETYSFTTKISHLKLAALRLEALTDKSLPNYGPGWSDMGEFNVTEIKATTKLRDGKVKVLVGENGKATWSSAKGGADSRIVFRLPESLDTEDGAELTVTLQFAGGRGRNNLGRFRLSCSAQPDAGEEAAAFSYQDFMLAQDALAPSSLPKPAQVAALSRLYCTTDPEWQKLAEAVRVHERAEPRAQYVKALVCSEGLPAVRLNTQGPDFYDKTYLLKRGDLTQKVEEAKPGFLQVVTRADESRWELPPPAGTRTPMKRAALARWITDPDGGAGQLAARVIVNRLWQHHFGRGIVSTPSDFGAQGERPTHPELLDYLAGQLIRNGWSLKKMHKEMMMSAVYQEDARIFPPDQGAVDPNNTLFWHHSRQRLEAEVIRDSLLAVSGLLDPTMFGPGTLDSMMKRRAVYFQIKRSQLPPMLVAFDEPDTLQSIGLRSSTTVAPQSLLLMNNPLIREAAKALAKREGLPFDRKNIVLAYQDVLGRKPDDAEFAIAQAFLHGQSAKYGGDNAQESAFVDFCQMLFGLNEFLYVK</sequence>
<dbReference type="PROSITE" id="PS51007">
    <property type="entry name" value="CYTC"/>
    <property type="match status" value="1"/>
</dbReference>
<keyword evidence="3 4" id="KW-0408">Iron</keyword>
<keyword evidence="5" id="KW-0732">Signal</keyword>
<comment type="caution">
    <text evidence="7">The sequence shown here is derived from an EMBL/GenBank/DDBJ whole genome shotgun (WGS) entry which is preliminary data.</text>
</comment>
<evidence type="ECO:0000259" key="6">
    <source>
        <dbReference type="PROSITE" id="PS51007"/>
    </source>
</evidence>
<keyword evidence="8" id="KW-1185">Reference proteome</keyword>
<dbReference type="RefSeq" id="WP_006981826.1">
    <property type="nucleotide sequence ID" value="NZ_ABVL01000015.1"/>
</dbReference>
<protein>
    <recommendedName>
        <fullName evidence="6">Cytochrome c domain-containing protein</fullName>
    </recommendedName>
</protein>
<dbReference type="InterPro" id="IPR011444">
    <property type="entry name" value="DUF1549"/>
</dbReference>
<organism evidence="7 8">
    <name type="scientific">Chthoniobacter flavus Ellin428</name>
    <dbReference type="NCBI Taxonomy" id="497964"/>
    <lineage>
        <taxon>Bacteria</taxon>
        <taxon>Pseudomonadati</taxon>
        <taxon>Verrucomicrobiota</taxon>
        <taxon>Spartobacteria</taxon>
        <taxon>Chthoniobacterales</taxon>
        <taxon>Chthoniobacteraceae</taxon>
        <taxon>Chthoniobacter</taxon>
    </lineage>
</organism>
<dbReference type="InterPro" id="IPR036909">
    <property type="entry name" value="Cyt_c-like_dom_sf"/>
</dbReference>
<evidence type="ECO:0000256" key="1">
    <source>
        <dbReference type="ARBA" id="ARBA00022617"/>
    </source>
</evidence>
<evidence type="ECO:0000313" key="7">
    <source>
        <dbReference type="EMBL" id="EDY18073.1"/>
    </source>
</evidence>
<dbReference type="InterPro" id="IPR009056">
    <property type="entry name" value="Cyt_c-like_dom"/>
</dbReference>
<feature type="chain" id="PRO_5002802525" description="Cytochrome c domain-containing protein" evidence="5">
    <location>
        <begin position="20"/>
        <end position="1008"/>
    </location>
</feature>
<dbReference type="GO" id="GO:0046872">
    <property type="term" value="F:metal ion binding"/>
    <property type="evidence" value="ECO:0007669"/>
    <property type="project" value="UniProtKB-KW"/>
</dbReference>
<dbReference type="PANTHER" id="PTHR35889:SF3">
    <property type="entry name" value="F-BOX DOMAIN-CONTAINING PROTEIN"/>
    <property type="match status" value="1"/>
</dbReference>
<dbReference type="Pfam" id="PF07587">
    <property type="entry name" value="PSD1"/>
    <property type="match status" value="1"/>
</dbReference>
<evidence type="ECO:0000256" key="2">
    <source>
        <dbReference type="ARBA" id="ARBA00022723"/>
    </source>
</evidence>
<dbReference type="STRING" id="497964.CfE428DRAFT_4504"/>